<comment type="similarity">
    <text evidence="1 2">Belongs to the complex I NDUFA12 subunit family.</text>
</comment>
<keyword evidence="2" id="KW-0813">Transport</keyword>
<evidence type="ECO:0000313" key="3">
    <source>
        <dbReference type="EMBL" id="KAK2080621.1"/>
    </source>
</evidence>
<dbReference type="PANTHER" id="PTHR12910:SF2">
    <property type="entry name" value="NADH DEHYDROGENASE [UBIQUINONE] 1 ALPHA SUBCOMPLEX SUBUNIT 12"/>
    <property type="match status" value="1"/>
</dbReference>
<dbReference type="GO" id="GO:0005743">
    <property type="term" value="C:mitochondrial inner membrane"/>
    <property type="evidence" value="ECO:0007669"/>
    <property type="project" value="UniProtKB-SubCell"/>
</dbReference>
<dbReference type="GO" id="GO:0045271">
    <property type="term" value="C:respiratory chain complex I"/>
    <property type="evidence" value="ECO:0007669"/>
    <property type="project" value="InterPro"/>
</dbReference>
<dbReference type="Proteomes" id="UP001255856">
    <property type="component" value="Unassembled WGS sequence"/>
</dbReference>
<keyword evidence="2" id="KW-0496">Mitochondrion</keyword>
<reference evidence="3" key="1">
    <citation type="submission" date="2021-01" db="EMBL/GenBank/DDBJ databases">
        <authorList>
            <person name="Eckstrom K.M.E."/>
        </authorList>
    </citation>
    <scope>NUCLEOTIDE SEQUENCE</scope>
    <source>
        <strain evidence="3">UVCC 0001</strain>
    </source>
</reference>
<evidence type="ECO:0000256" key="2">
    <source>
        <dbReference type="RuleBase" id="RU363103"/>
    </source>
</evidence>
<comment type="caution">
    <text evidence="3">The sequence shown here is derived from an EMBL/GenBank/DDBJ whole genome shotgun (WGS) entry which is preliminary data.</text>
</comment>
<evidence type="ECO:0000313" key="4">
    <source>
        <dbReference type="Proteomes" id="UP001255856"/>
    </source>
</evidence>
<comment type="subcellular location">
    <subcellularLocation>
        <location evidence="2">Mitochondrion inner membrane</location>
        <topology evidence="2">Peripheral membrane protein</topology>
        <orientation evidence="2">Matrix side</orientation>
    </subcellularLocation>
</comment>
<keyword evidence="2" id="KW-0472">Membrane</keyword>
<dbReference type="GO" id="GO:0006979">
    <property type="term" value="P:response to oxidative stress"/>
    <property type="evidence" value="ECO:0007669"/>
    <property type="project" value="TreeGrafter"/>
</dbReference>
<name>A0AAD9IMV9_PROWI</name>
<organism evidence="3 4">
    <name type="scientific">Prototheca wickerhamii</name>
    <dbReference type="NCBI Taxonomy" id="3111"/>
    <lineage>
        <taxon>Eukaryota</taxon>
        <taxon>Viridiplantae</taxon>
        <taxon>Chlorophyta</taxon>
        <taxon>core chlorophytes</taxon>
        <taxon>Trebouxiophyceae</taxon>
        <taxon>Chlorellales</taxon>
        <taxon>Chlorellaceae</taxon>
        <taxon>Prototheca</taxon>
    </lineage>
</organism>
<keyword evidence="2" id="KW-0249">Electron transport</keyword>
<keyword evidence="2" id="KW-0999">Mitochondrion inner membrane</keyword>
<keyword evidence="4" id="KW-1185">Reference proteome</keyword>
<evidence type="ECO:0000256" key="1">
    <source>
        <dbReference type="ARBA" id="ARBA00007355"/>
    </source>
</evidence>
<keyword evidence="2" id="KW-0679">Respiratory chain</keyword>
<dbReference type="InterPro" id="IPR007763">
    <property type="entry name" value="NDUFA12"/>
</dbReference>
<protein>
    <recommendedName>
        <fullName evidence="2">NADH dehydrogenase [ubiquinone] 1 alpha subcomplex subunit 12</fullName>
    </recommendedName>
</protein>
<dbReference type="AlphaFoldDB" id="A0AAD9IMV9"/>
<dbReference type="Pfam" id="PF05071">
    <property type="entry name" value="NDUFA12"/>
    <property type="match status" value="1"/>
</dbReference>
<comment type="function">
    <text evidence="2">Accessory subunit of the mitochondrial membrane respiratory chain NADH dehydrogenase (Complex I), that is believed not to be involved in catalysis. Complex I functions in the transfer of electrons from NADH to the respiratory chain. The immediate electron acceptor for the enzyme is believed to be ubiquinone.</text>
</comment>
<proteinExistence type="inferred from homology"/>
<gene>
    <name evidence="3" type="ORF">QBZ16_000475</name>
</gene>
<dbReference type="EMBL" id="JASFZW010000001">
    <property type="protein sequence ID" value="KAK2080621.1"/>
    <property type="molecule type" value="Genomic_DNA"/>
</dbReference>
<dbReference type="PANTHER" id="PTHR12910">
    <property type="entry name" value="NADH-UBIQUINONE OXIDOREDUCTASE SUBUNIT B17.2"/>
    <property type="match status" value="1"/>
</dbReference>
<sequence>MASKIAKTVASAVGQVGAKQTLGDALKLGGAHVILDGNLGAELVEHQPGSRLVGTDEFGNKYFEKMDTQVGRNRWVIFANSRIPKDQDPAFVPPEWHGWLHATTDSCPENTTFVQPIYASHVVGNPTGTPARHQPKGSWFKGPEKRNWLKFQAWTPPKA</sequence>
<accession>A0AAD9IMV9</accession>